<dbReference type="EMBL" id="CP035758">
    <property type="protein sequence ID" value="QBD77778.1"/>
    <property type="molecule type" value="Genomic_DNA"/>
</dbReference>
<dbReference type="Proteomes" id="UP000290365">
    <property type="component" value="Chromosome"/>
</dbReference>
<keyword evidence="11" id="KW-1185">Reference proteome</keyword>
<organism evidence="10 11">
    <name type="scientific">Ktedonosporobacter rubrisoli</name>
    <dbReference type="NCBI Taxonomy" id="2509675"/>
    <lineage>
        <taxon>Bacteria</taxon>
        <taxon>Bacillati</taxon>
        <taxon>Chloroflexota</taxon>
        <taxon>Ktedonobacteria</taxon>
        <taxon>Ktedonobacterales</taxon>
        <taxon>Ktedonosporobacteraceae</taxon>
        <taxon>Ktedonosporobacter</taxon>
    </lineage>
</organism>
<evidence type="ECO:0000313" key="11">
    <source>
        <dbReference type="Proteomes" id="UP000290365"/>
    </source>
</evidence>
<evidence type="ECO:0000256" key="1">
    <source>
        <dbReference type="ARBA" id="ARBA00010716"/>
    </source>
</evidence>
<feature type="binding site" evidence="7">
    <location>
        <position position="165"/>
    </location>
    <ligand>
        <name>substrate</name>
    </ligand>
</feature>
<dbReference type="Gene3D" id="3.20.20.140">
    <property type="entry name" value="Metal-dependent hydrolases"/>
    <property type="match status" value="1"/>
</dbReference>
<evidence type="ECO:0000259" key="9">
    <source>
        <dbReference type="Pfam" id="PF01979"/>
    </source>
</evidence>
<dbReference type="AlphaFoldDB" id="A0A4P6JQR9"/>
<dbReference type="Pfam" id="PF01979">
    <property type="entry name" value="Amidohydro_1"/>
    <property type="match status" value="1"/>
</dbReference>
<comment type="similarity">
    <text evidence="1 5">Belongs to the metallo-dependent hydrolases superfamily. NagA family.</text>
</comment>
<dbReference type="GO" id="GO:0046872">
    <property type="term" value="F:metal ion binding"/>
    <property type="evidence" value="ECO:0007669"/>
    <property type="project" value="UniProtKB-KW"/>
</dbReference>
<evidence type="ECO:0000313" key="10">
    <source>
        <dbReference type="EMBL" id="QBD77778.1"/>
    </source>
</evidence>
<accession>A0A4P6JQR9</accession>
<feature type="active site" description="Proton donor/acceptor" evidence="6">
    <location>
        <position position="299"/>
    </location>
</feature>
<dbReference type="SUPFAM" id="SSF51556">
    <property type="entry name" value="Metallo-dependent hydrolases"/>
    <property type="match status" value="1"/>
</dbReference>
<proteinExistence type="inferred from homology"/>
<reference evidence="10 11" key="1">
    <citation type="submission" date="2019-01" db="EMBL/GenBank/DDBJ databases">
        <title>Ktedonosporobacter rubrisoli SCAWS-G2.</title>
        <authorList>
            <person name="Huang Y."/>
            <person name="Yan B."/>
        </authorList>
    </citation>
    <scope>NUCLEOTIDE SEQUENCE [LARGE SCALE GENOMIC DNA]</scope>
    <source>
        <strain evidence="10 11">SCAWS-G2</strain>
    </source>
</reference>
<dbReference type="InterPro" id="IPR032466">
    <property type="entry name" value="Metal_Hydrolase"/>
</dbReference>
<evidence type="ECO:0000256" key="8">
    <source>
        <dbReference type="PIRSR" id="PIRSR038994-3"/>
    </source>
</evidence>
<keyword evidence="3 5" id="KW-0378">Hydrolase</keyword>
<keyword evidence="2 8" id="KW-0479">Metal-binding</keyword>
<evidence type="ECO:0000256" key="7">
    <source>
        <dbReference type="PIRSR" id="PIRSR038994-2"/>
    </source>
</evidence>
<dbReference type="GO" id="GO:0006046">
    <property type="term" value="P:N-acetylglucosamine catabolic process"/>
    <property type="evidence" value="ECO:0007669"/>
    <property type="project" value="TreeGrafter"/>
</dbReference>
<evidence type="ECO:0000256" key="4">
    <source>
        <dbReference type="ARBA" id="ARBA00023277"/>
    </source>
</evidence>
<name>A0A4P6JQR9_KTERU</name>
<feature type="binding site" evidence="8">
    <location>
        <position position="154"/>
    </location>
    <ligand>
        <name>Zn(2+)</name>
        <dbReference type="ChEBI" id="CHEBI:29105"/>
    </ligand>
</feature>
<evidence type="ECO:0000256" key="6">
    <source>
        <dbReference type="PIRSR" id="PIRSR038994-1"/>
    </source>
</evidence>
<evidence type="ECO:0000256" key="3">
    <source>
        <dbReference type="ARBA" id="ARBA00022801"/>
    </source>
</evidence>
<feature type="binding site" evidence="7">
    <location>
        <position position="276"/>
    </location>
    <ligand>
        <name>substrate</name>
    </ligand>
</feature>
<dbReference type="SUPFAM" id="SSF51338">
    <property type="entry name" value="Composite domain of metallo-dependent hydrolases"/>
    <property type="match status" value="1"/>
</dbReference>
<feature type="binding site" evidence="7">
    <location>
        <begin position="332"/>
        <end position="334"/>
    </location>
    <ligand>
        <name>substrate</name>
    </ligand>
</feature>
<feature type="domain" description="Amidohydrolase-related" evidence="9">
    <location>
        <begin position="75"/>
        <end position="402"/>
    </location>
</feature>
<feature type="binding site" evidence="7">
    <location>
        <begin position="244"/>
        <end position="245"/>
    </location>
    <ligand>
        <name>substrate</name>
    </ligand>
</feature>
<dbReference type="PIRSF" id="PIRSF038994">
    <property type="entry name" value="NagA"/>
    <property type="match status" value="1"/>
</dbReference>
<dbReference type="NCBIfam" id="TIGR00221">
    <property type="entry name" value="nagA"/>
    <property type="match status" value="1"/>
</dbReference>
<dbReference type="EC" id="3.5.1.25" evidence="10"/>
<dbReference type="GO" id="GO:0008448">
    <property type="term" value="F:N-acetylglucosamine-6-phosphate deacetylase activity"/>
    <property type="evidence" value="ECO:0007669"/>
    <property type="project" value="UniProtKB-EC"/>
</dbReference>
<feature type="binding site" evidence="8">
    <location>
        <position position="241"/>
    </location>
    <ligand>
        <name>Zn(2+)</name>
        <dbReference type="ChEBI" id="CHEBI:29105"/>
    </ligand>
</feature>
<dbReference type="RefSeq" id="WP_129888831.1">
    <property type="nucleotide sequence ID" value="NZ_CP035758.1"/>
</dbReference>
<gene>
    <name evidence="10" type="primary">nagA</name>
    <name evidence="10" type="ORF">EPA93_17975</name>
</gene>
<feature type="binding site" evidence="8">
    <location>
        <position position="220"/>
    </location>
    <ligand>
        <name>Zn(2+)</name>
        <dbReference type="ChEBI" id="CHEBI:29105"/>
    </ligand>
</feature>
<dbReference type="Gene3D" id="2.30.40.10">
    <property type="entry name" value="Urease, subunit C, domain 1"/>
    <property type="match status" value="1"/>
</dbReference>
<dbReference type="PANTHER" id="PTHR11113:SF14">
    <property type="entry name" value="N-ACETYLGLUCOSAMINE-6-PHOSPHATE DEACETYLASE"/>
    <property type="match status" value="1"/>
</dbReference>
<dbReference type="OrthoDB" id="9776488at2"/>
<dbReference type="PANTHER" id="PTHR11113">
    <property type="entry name" value="N-ACETYLGLUCOSAMINE-6-PHOSPHATE DEACETYLASE"/>
    <property type="match status" value="1"/>
</dbReference>
<dbReference type="InterPro" id="IPR006680">
    <property type="entry name" value="Amidohydro-rel"/>
</dbReference>
<dbReference type="InterPro" id="IPR003764">
    <property type="entry name" value="GlcNAc_6-P_deAcase"/>
</dbReference>
<dbReference type="KEGG" id="kbs:EPA93_17975"/>
<feature type="binding site" evidence="7">
    <location>
        <position position="252"/>
    </location>
    <ligand>
        <name>substrate</name>
    </ligand>
</feature>
<dbReference type="CDD" id="cd00854">
    <property type="entry name" value="NagA"/>
    <property type="match status" value="1"/>
</dbReference>
<dbReference type="InterPro" id="IPR011059">
    <property type="entry name" value="Metal-dep_hydrolase_composite"/>
</dbReference>
<comment type="cofactor">
    <cofactor evidence="8">
        <name>a divalent metal cation</name>
        <dbReference type="ChEBI" id="CHEBI:60240"/>
    </cofactor>
    <text evidence="8">Binds 1 divalent metal cation per subunit.</text>
</comment>
<evidence type="ECO:0000256" key="2">
    <source>
        <dbReference type="ARBA" id="ARBA00022723"/>
    </source>
</evidence>
<keyword evidence="4 5" id="KW-0119">Carbohydrate metabolism</keyword>
<evidence type="ECO:0000256" key="5">
    <source>
        <dbReference type="PIRNR" id="PIRNR038994"/>
    </source>
</evidence>
<protein>
    <submittedName>
        <fullName evidence="10">N-acetylglucosamine-6-phosphate deacetylase</fullName>
        <ecNumber evidence="10">3.5.1.25</ecNumber>
    </submittedName>
</protein>
<sequence length="414" mass="44406">MDLGIQSIHSQALQVLVAGKLYTPDEIAGPVAIVLEGSKIRAIWRDTNAAEARQRVEHLFPGLAVDVTDLGTWRLAPGYIDLHIHGFRGHDITTGPAEDTEAVARDLPCTGVTSFFPTIATTGRTETVEQVKNIATLAEKRPNASSEILGIRLEGPFISYDKKGAQYGPAIRKPDPAEMRQLAEIGNGWIRFVDYAPEEDDKSQLLASLVELDIYPCIGHTSATYEQAVQAIDGGARHSTHLFNAMPTLNHRAPGAAGALLTDNRATVEIIADGIHVHPRMLKLAIAARGIHDVALITDAVSPAGLPDGDYEFVRRIIHVADGKVCLEDGSLAGSALTLDRAVRNMVAFGASWADAIRMATLTPARIAGIAKRKGQVAPGADADLVVLDEHGLVRGTWVNGQRAYFVDAHLSKA</sequence>